<protein>
    <recommendedName>
        <fullName evidence="3">Transglutaminase domain-containing protein</fullName>
    </recommendedName>
</protein>
<proteinExistence type="predicted"/>
<dbReference type="Proteomes" id="UP001244552">
    <property type="component" value="Unassembled WGS sequence"/>
</dbReference>
<reference evidence="1 2" key="1">
    <citation type="submission" date="2023-07" db="EMBL/GenBank/DDBJ databases">
        <title>Genomic Encyclopedia of Type Strains, Phase IV (KMG-IV): sequencing the most valuable type-strain genomes for metagenomic binning, comparative biology and taxonomic classification.</title>
        <authorList>
            <person name="Goeker M."/>
        </authorList>
    </citation>
    <scope>NUCLEOTIDE SEQUENCE [LARGE SCALE GENOMIC DNA]</scope>
    <source>
        <strain evidence="1 2">DSM 19922</strain>
    </source>
</reference>
<sequence>MMSYEQAAKEAFQYARNKIRLKSNNKLNYSKLRVLEYTNRLGEAEKGRKDIFDKLGGMPKPIPLDKISEMIEGVGAGNCMEYTVVCLNWLRTNGKATNKDSGYVSFSGMDHCCAQIGFPVPVDKKYPMKFDDWGEAWIIDPWLNICCPAKAFPVAFSKKMEKWDEKEKRIDGAYGEMKATRWGENFANIEKLHMSMFD</sequence>
<name>A0ABU0MLU4_9PROT</name>
<evidence type="ECO:0000313" key="2">
    <source>
        <dbReference type="Proteomes" id="UP001244552"/>
    </source>
</evidence>
<gene>
    <name evidence="1" type="ORF">QO018_003313</name>
</gene>
<comment type="caution">
    <text evidence="1">The sequence shown here is derived from an EMBL/GenBank/DDBJ whole genome shotgun (WGS) entry which is preliminary data.</text>
</comment>
<dbReference type="EMBL" id="JAUSVU010000011">
    <property type="protein sequence ID" value="MDQ0534440.1"/>
    <property type="molecule type" value="Genomic_DNA"/>
</dbReference>
<evidence type="ECO:0000313" key="1">
    <source>
        <dbReference type="EMBL" id="MDQ0534440.1"/>
    </source>
</evidence>
<keyword evidence="2" id="KW-1185">Reference proteome</keyword>
<dbReference type="RefSeq" id="WP_209991294.1">
    <property type="nucleotide sequence ID" value="NZ_JAGINO010000046.1"/>
</dbReference>
<accession>A0ABU0MLU4</accession>
<organism evidence="1 2">
    <name type="scientific">Azospirillum picis</name>
    <dbReference type="NCBI Taxonomy" id="488438"/>
    <lineage>
        <taxon>Bacteria</taxon>
        <taxon>Pseudomonadati</taxon>
        <taxon>Pseudomonadota</taxon>
        <taxon>Alphaproteobacteria</taxon>
        <taxon>Rhodospirillales</taxon>
        <taxon>Azospirillaceae</taxon>
        <taxon>Azospirillum</taxon>
    </lineage>
</organism>
<evidence type="ECO:0008006" key="3">
    <source>
        <dbReference type="Google" id="ProtNLM"/>
    </source>
</evidence>